<evidence type="ECO:0000313" key="4">
    <source>
        <dbReference type="Proteomes" id="UP001056937"/>
    </source>
</evidence>
<dbReference type="PANTHER" id="PTHR43861">
    <property type="entry name" value="TRANS-ACONITATE 2-METHYLTRANSFERASE-RELATED"/>
    <property type="match status" value="1"/>
</dbReference>
<protein>
    <submittedName>
        <fullName evidence="3">Methyltransferase domain-containing protein</fullName>
    </submittedName>
</protein>
<evidence type="ECO:0000259" key="2">
    <source>
        <dbReference type="Pfam" id="PF13395"/>
    </source>
</evidence>
<evidence type="ECO:0000259" key="1">
    <source>
        <dbReference type="Pfam" id="PF08241"/>
    </source>
</evidence>
<dbReference type="Pfam" id="PF08241">
    <property type="entry name" value="Methyltransf_11"/>
    <property type="match status" value="1"/>
</dbReference>
<proteinExistence type="predicted"/>
<dbReference type="SUPFAM" id="SSF53335">
    <property type="entry name" value="S-adenosyl-L-methionine-dependent methyltransferases"/>
    <property type="match status" value="1"/>
</dbReference>
<keyword evidence="3" id="KW-0808">Transferase</keyword>
<dbReference type="GO" id="GO:0032259">
    <property type="term" value="P:methylation"/>
    <property type="evidence" value="ECO:0007669"/>
    <property type="project" value="UniProtKB-KW"/>
</dbReference>
<reference evidence="3" key="1">
    <citation type="journal article" date="2022" name="Toxins">
        <title>Genomic Analysis of Sphingopyxis sp. USTB-05 for Biodegrading Cyanobacterial Hepatotoxins.</title>
        <authorList>
            <person name="Liu C."/>
            <person name="Xu Q."/>
            <person name="Zhao Z."/>
            <person name="Zhang H."/>
            <person name="Liu X."/>
            <person name="Yin C."/>
            <person name="Liu Y."/>
            <person name="Yan H."/>
        </authorList>
    </citation>
    <scope>NUCLEOTIDE SEQUENCE</scope>
    <source>
        <strain evidence="3">NBD5</strain>
    </source>
</reference>
<dbReference type="GO" id="GO:0008168">
    <property type="term" value="F:methyltransferase activity"/>
    <property type="evidence" value="ECO:0007669"/>
    <property type="project" value="UniProtKB-KW"/>
</dbReference>
<dbReference type="InterPro" id="IPR013216">
    <property type="entry name" value="Methyltransf_11"/>
</dbReference>
<evidence type="ECO:0000313" key="3">
    <source>
        <dbReference type="EMBL" id="USI73544.1"/>
    </source>
</evidence>
<dbReference type="Pfam" id="PF13395">
    <property type="entry name" value="HNH_4"/>
    <property type="match status" value="1"/>
</dbReference>
<dbReference type="Gene3D" id="1.10.30.50">
    <property type="match status" value="1"/>
</dbReference>
<dbReference type="RefSeq" id="WP_252167353.1">
    <property type="nucleotide sequence ID" value="NZ_CP084930.1"/>
</dbReference>
<dbReference type="InterPro" id="IPR029063">
    <property type="entry name" value="SAM-dependent_MTases_sf"/>
</dbReference>
<feature type="domain" description="Methyltransferase type 11" evidence="1">
    <location>
        <begin position="48"/>
        <end position="146"/>
    </location>
</feature>
<feature type="domain" description="HNH nuclease" evidence="2">
    <location>
        <begin position="456"/>
        <end position="504"/>
    </location>
</feature>
<accession>A0ABY4X9C5</accession>
<name>A0ABY4X9C5_9SPHN</name>
<dbReference type="CDD" id="cd02440">
    <property type="entry name" value="AdoMet_MTases"/>
    <property type="match status" value="1"/>
</dbReference>
<organism evidence="3 4">
    <name type="scientific">Sphingomonas morindae</name>
    <dbReference type="NCBI Taxonomy" id="1541170"/>
    <lineage>
        <taxon>Bacteria</taxon>
        <taxon>Pseudomonadati</taxon>
        <taxon>Pseudomonadota</taxon>
        <taxon>Alphaproteobacteria</taxon>
        <taxon>Sphingomonadales</taxon>
        <taxon>Sphingomonadaceae</taxon>
        <taxon>Sphingomonas</taxon>
    </lineage>
</organism>
<dbReference type="Gene3D" id="3.40.50.150">
    <property type="entry name" value="Vaccinia Virus protein VP39"/>
    <property type="match status" value="1"/>
</dbReference>
<dbReference type="EMBL" id="CP084930">
    <property type="protein sequence ID" value="USI73544.1"/>
    <property type="molecule type" value="Genomic_DNA"/>
</dbReference>
<dbReference type="Proteomes" id="UP001056937">
    <property type="component" value="Chromosome 1"/>
</dbReference>
<dbReference type="InterPro" id="IPR003615">
    <property type="entry name" value="HNH_nuc"/>
</dbReference>
<gene>
    <name evidence="3" type="ORF">LHA26_03420</name>
</gene>
<sequence length="582" mass="62726">MSSYLDVVAAYDGQANMLAERYEAVSSERMLAGVLSFIPGGSDSKLALDVGAGTGRDAAWLTSLGYGVVAAEPAAGMRRIAAEKHGGDGIRWVSDALPSLDHVHGLGLAYDLVLLSAVWQHVAPADRPRAFRKLATLMKPSGVLVITLRHGPTPSGMQMHPTSTAEIEGLARAHGLEVLRIAASSDQGGRAGVTWDVMALRMPDDGTGALPLVRGIVLSDEKSSTYKLALLRAVARIAEYAPAAATPAPNGRDAVELPLGLVALNWLRMYLPLVRAGLPQIPGNIGTERLGFAKDGFEALLALGTASIELRVGAAFTGEQAQAVASALSRAAHTIAKMPATFTRYPNSDTQVFGVSRKRWGGATATVLDLETLRAWGLIEVPGHLWRAMSRFGSWIEPMLVAEWSRLTRAYADRMGVAVAPGAAEAALAWAEPVRTTALGRGIAQRLLARGQLMECVWTGRPLKPNSFDIDHCLPWSVWPCGDLWNLMPAHTRVNQHEKRDRLPSAAAMANARERIIGWWEDAYLDDEALRPRFLREAAAALPLSSAQSSTAVYDALDWRRLRLWQDQQVPQWTPSGTLTSG</sequence>
<keyword evidence="3" id="KW-0489">Methyltransferase</keyword>
<keyword evidence="4" id="KW-1185">Reference proteome</keyword>